<dbReference type="EMBL" id="DSUJ01000008">
    <property type="protein sequence ID" value="HFI90904.1"/>
    <property type="molecule type" value="Genomic_DNA"/>
</dbReference>
<evidence type="ECO:0000313" key="1">
    <source>
        <dbReference type="EMBL" id="HFI90904.1"/>
    </source>
</evidence>
<name>A0A7V3E765_9BACT</name>
<sequence length="497" mass="57071">MAIVLPTELKEYDNTLNQKLIEDIHAFEIFLIQNKINYSVIFTEDLDNDLPDTYSLLIFPTNTNLDKNQFNSLKRGLELGSGIITFSEIKIIEDDSLKDFCKSLYGIETYTLESGNNSNLIVKFYPNPNYLFPFDSFELLIKSNRIKNIFRVNNKDVFSFGCLNNSGNLTTAFFGFKSNSRFAHFGFSLSDILSDKKTSEQFEKLLLKLFNWIEKNSGVWLTYNGSMGRNFISLVDLNKIQSVSINTIKSLIQKNFPALLISDNPEVLAKIQEEFISNFYYGLKLNCVSLKTDSILKTLKRAQTKINFIIFDNDCLSEEDIKKFSFEGVETILIKDSEKSVYYPVPNILLVSYSDITSERCESDKVVVAEYPEKINCEKTNRGNLSDIIISKSEKLKAFNRSEIINELMVNKLDLITRGKPNEQIILIENNYNVEVKNLLVLVDSKQLDTNIVYDIKIDGKSTFNVRDFKTGYYLISLEKVSPKSKTEIKIFFDNNS</sequence>
<accession>A0A7V3E765</accession>
<dbReference type="AlphaFoldDB" id="A0A7V3E765"/>
<organism evidence="1">
    <name type="scientific">Ignavibacterium album</name>
    <dbReference type="NCBI Taxonomy" id="591197"/>
    <lineage>
        <taxon>Bacteria</taxon>
        <taxon>Pseudomonadati</taxon>
        <taxon>Ignavibacteriota</taxon>
        <taxon>Ignavibacteria</taxon>
        <taxon>Ignavibacteriales</taxon>
        <taxon>Ignavibacteriaceae</taxon>
        <taxon>Ignavibacterium</taxon>
    </lineage>
</organism>
<protein>
    <submittedName>
        <fullName evidence="1">Uncharacterized protein</fullName>
    </submittedName>
</protein>
<gene>
    <name evidence="1" type="ORF">ENS31_05140</name>
</gene>
<proteinExistence type="predicted"/>
<comment type="caution">
    <text evidence="1">The sequence shown here is derived from an EMBL/GenBank/DDBJ whole genome shotgun (WGS) entry which is preliminary data.</text>
</comment>
<reference evidence="1" key="1">
    <citation type="journal article" date="2020" name="mSystems">
        <title>Genome- and Community-Level Interaction Insights into Carbon Utilization and Element Cycling Functions of Hydrothermarchaeota in Hydrothermal Sediment.</title>
        <authorList>
            <person name="Zhou Z."/>
            <person name="Liu Y."/>
            <person name="Xu W."/>
            <person name="Pan J."/>
            <person name="Luo Z.H."/>
            <person name="Li M."/>
        </authorList>
    </citation>
    <scope>NUCLEOTIDE SEQUENCE [LARGE SCALE GENOMIC DNA]</scope>
    <source>
        <strain evidence="1">SpSt-479</strain>
    </source>
</reference>